<dbReference type="GO" id="GO:0016874">
    <property type="term" value="F:ligase activity"/>
    <property type="evidence" value="ECO:0007669"/>
    <property type="project" value="UniProtKB-KW"/>
</dbReference>
<reference evidence="6 7" key="1">
    <citation type="submission" date="2017-10" db="EMBL/GenBank/DDBJ databases">
        <title>Nyctiphanis sp. nov., isolated from the stomach of the euphausiid Nyctiphanes simplex (Hansen, 1911) in the Gulf of California.</title>
        <authorList>
            <person name="Gomez-Gil B."/>
            <person name="Aguilar-Mendez M."/>
            <person name="Lopez-Cortes A."/>
            <person name="Gomez-Gutierrez J."/>
            <person name="Roque A."/>
            <person name="Lang E."/>
            <person name="Gonzalez-Castillo A."/>
        </authorList>
    </citation>
    <scope>NUCLEOTIDE SEQUENCE [LARGE SCALE GENOMIC DNA]</scope>
    <source>
        <strain evidence="6 7">CAIM 600</strain>
    </source>
</reference>
<gene>
    <name evidence="6" type="ORF">CS022_24375</name>
</gene>
<keyword evidence="4" id="KW-0443">Lipid metabolism</keyword>
<evidence type="ECO:0000256" key="1">
    <source>
        <dbReference type="ARBA" id="ARBA00006432"/>
    </source>
</evidence>
<feature type="domain" description="Carrier" evidence="5">
    <location>
        <begin position="565"/>
        <end position="640"/>
    </location>
</feature>
<evidence type="ECO:0000313" key="6">
    <source>
        <dbReference type="EMBL" id="RXJ67433.1"/>
    </source>
</evidence>
<dbReference type="GO" id="GO:0071766">
    <property type="term" value="P:Actinobacterium-type cell wall biogenesis"/>
    <property type="evidence" value="ECO:0007669"/>
    <property type="project" value="UniProtKB-ARBA"/>
</dbReference>
<dbReference type="Pfam" id="PF00550">
    <property type="entry name" value="PP-binding"/>
    <property type="match status" value="1"/>
</dbReference>
<comment type="caution">
    <text evidence="6">The sequence shown here is derived from an EMBL/GenBank/DDBJ whole genome shotgun (WGS) entry which is preliminary data.</text>
</comment>
<comment type="similarity">
    <text evidence="1">Belongs to the ATP-dependent AMP-binding enzyme family.</text>
</comment>
<keyword evidence="7" id="KW-1185">Reference proteome</keyword>
<dbReference type="InterPro" id="IPR036736">
    <property type="entry name" value="ACP-like_sf"/>
</dbReference>
<dbReference type="InterPro" id="IPR025110">
    <property type="entry name" value="AMP-bd_C"/>
</dbReference>
<evidence type="ECO:0000259" key="5">
    <source>
        <dbReference type="PROSITE" id="PS50075"/>
    </source>
</evidence>
<dbReference type="Gene3D" id="3.40.50.12780">
    <property type="entry name" value="N-terminal domain of ligase-like"/>
    <property type="match status" value="1"/>
</dbReference>
<dbReference type="EMBL" id="PEIB01000070">
    <property type="protein sequence ID" value="RXJ67433.1"/>
    <property type="molecule type" value="Genomic_DNA"/>
</dbReference>
<evidence type="ECO:0000256" key="4">
    <source>
        <dbReference type="ARBA" id="ARBA00023098"/>
    </source>
</evidence>
<dbReference type="InterPro" id="IPR040097">
    <property type="entry name" value="FAAL/FAAC"/>
</dbReference>
<dbReference type="InterPro" id="IPR009081">
    <property type="entry name" value="PP-bd_ACP"/>
</dbReference>
<dbReference type="SUPFAM" id="SSF56801">
    <property type="entry name" value="Acetyl-CoA synthetase-like"/>
    <property type="match status" value="1"/>
</dbReference>
<dbReference type="GO" id="GO:0006633">
    <property type="term" value="P:fatty acid biosynthetic process"/>
    <property type="evidence" value="ECO:0007669"/>
    <property type="project" value="TreeGrafter"/>
</dbReference>
<dbReference type="PANTHER" id="PTHR22754">
    <property type="entry name" value="DISCO-INTERACTING PROTEIN 2 DIP2 -RELATED"/>
    <property type="match status" value="1"/>
</dbReference>
<dbReference type="RefSeq" id="WP_145964543.1">
    <property type="nucleotide sequence ID" value="NZ_PEIB01000070.1"/>
</dbReference>
<dbReference type="InterPro" id="IPR045851">
    <property type="entry name" value="AMP-bd_C_sf"/>
</dbReference>
<dbReference type="PANTHER" id="PTHR22754:SF32">
    <property type="entry name" value="DISCO-INTERACTING PROTEIN 2"/>
    <property type="match status" value="1"/>
</dbReference>
<evidence type="ECO:0000313" key="7">
    <source>
        <dbReference type="Proteomes" id="UP000290287"/>
    </source>
</evidence>
<dbReference type="Pfam" id="PF00501">
    <property type="entry name" value="AMP-binding"/>
    <property type="match status" value="1"/>
</dbReference>
<dbReference type="AlphaFoldDB" id="A0A4Q0YBK7"/>
<organism evidence="6 7">
    <name type="scientific">Veronia nyctiphanis</name>
    <dbReference type="NCBI Taxonomy" id="1278244"/>
    <lineage>
        <taxon>Bacteria</taxon>
        <taxon>Pseudomonadati</taxon>
        <taxon>Pseudomonadota</taxon>
        <taxon>Gammaproteobacteria</taxon>
        <taxon>Vibrionales</taxon>
        <taxon>Vibrionaceae</taxon>
        <taxon>Veronia</taxon>
    </lineage>
</organism>
<dbReference type="Gene3D" id="1.10.1200.10">
    <property type="entry name" value="ACP-like"/>
    <property type="match status" value="1"/>
</dbReference>
<accession>A0A4Q0YBK7</accession>
<proteinExistence type="inferred from homology"/>
<dbReference type="CDD" id="cd05931">
    <property type="entry name" value="FAAL"/>
    <property type="match status" value="1"/>
</dbReference>
<protein>
    <recommendedName>
        <fullName evidence="5">Carrier domain-containing protein</fullName>
    </recommendedName>
</protein>
<evidence type="ECO:0000256" key="2">
    <source>
        <dbReference type="ARBA" id="ARBA00022598"/>
    </source>
</evidence>
<dbReference type="FunFam" id="3.40.50.12780:FF:000013">
    <property type="entry name" value="Long-chain-fatty-acid--AMP ligase FadD32"/>
    <property type="match status" value="1"/>
</dbReference>
<dbReference type="InterPro" id="IPR000873">
    <property type="entry name" value="AMP-dep_synth/lig_dom"/>
</dbReference>
<dbReference type="Proteomes" id="UP000290287">
    <property type="component" value="Unassembled WGS sequence"/>
</dbReference>
<evidence type="ECO:0000256" key="3">
    <source>
        <dbReference type="ARBA" id="ARBA00022832"/>
    </source>
</evidence>
<dbReference type="Pfam" id="PF23024">
    <property type="entry name" value="AMP-dom_DIP2-like"/>
    <property type="match status" value="1"/>
</dbReference>
<dbReference type="PROSITE" id="PS50075">
    <property type="entry name" value="CARRIER"/>
    <property type="match status" value="1"/>
</dbReference>
<dbReference type="PROSITE" id="PS00455">
    <property type="entry name" value="AMP_BINDING"/>
    <property type="match status" value="1"/>
</dbReference>
<dbReference type="OrthoDB" id="9757559at2"/>
<keyword evidence="2" id="KW-0436">Ligase</keyword>
<dbReference type="InterPro" id="IPR042099">
    <property type="entry name" value="ANL_N_sf"/>
</dbReference>
<dbReference type="SUPFAM" id="SSF47336">
    <property type="entry name" value="ACP-like"/>
    <property type="match status" value="1"/>
</dbReference>
<dbReference type="InterPro" id="IPR020845">
    <property type="entry name" value="AMP-binding_CS"/>
</dbReference>
<dbReference type="GO" id="GO:0005886">
    <property type="term" value="C:plasma membrane"/>
    <property type="evidence" value="ECO:0007669"/>
    <property type="project" value="TreeGrafter"/>
</dbReference>
<keyword evidence="3" id="KW-0276">Fatty acid metabolism</keyword>
<dbReference type="Gene3D" id="3.30.300.30">
    <property type="match status" value="1"/>
</dbReference>
<dbReference type="GO" id="GO:0070566">
    <property type="term" value="F:adenylyltransferase activity"/>
    <property type="evidence" value="ECO:0007669"/>
    <property type="project" value="TreeGrafter"/>
</dbReference>
<feature type="non-terminal residue" evidence="6">
    <location>
        <position position="677"/>
    </location>
</feature>
<sequence>MDGLHFYEGEGKSFLSHDDIEFFSSKIAIELSKKIKKGETAILIYPAGIEFVLSFLACIKAGIIAVPINPPRKNQKINRFSSICEDSSAKHILTTSEMSSIYRNILTEGEGAKENQSFIDTDTLKNNKTPLDSDYHLTFVDAIEKYSNNVAYLQYTSGSTGDPKGVCITYKNLKANIEGILDAVGRENRPLSWLPHFHDMGLVAGICLSIYAKFDFALFSPTEFVAKPARWLRIISEFKATLTMQPNFAFQHCLNNVDENSLVDIDLSTWNVASNGAEPIDYFLLEEFTKRYQKLGFKASTHRPCFGLAEATLAVTHALDQNKIRHIYVDKSELKNDLAVLAHRDNGQVLVSCGPPINNHRVEIVDPTTFEKCGERAVGEIWFSGPSAAVGYWKNHDATQETFKATPIDEPQTCFMRTGDLGFMHEGELYVCGRLKDMIVIRGQNFYPQDLEQIASRSHQDLAAGNCAAFGIERDGREHVVIVLEVKRTALKRLDVKAVLSSVVKAISDAFEISLHDIVLIKPARVLKTSSGKIQRSANKRAYINGEFNPVGSLSDEEIKQEPSEHKTDSEAILCAIIEEVLSIKNVSINDDFFQLGGDSISAITFTTKVREKLGIDISLETLFEKSSVNALMGSKHSDAEECTSLNAEPDKQHIAFPLNDIQYAYWVGQQDSQQLG</sequence>
<name>A0A4Q0YBK7_9GAMM</name>